<dbReference type="EMBL" id="BAABHQ010000021">
    <property type="protein sequence ID" value="GAA4892018.1"/>
    <property type="molecule type" value="Genomic_DNA"/>
</dbReference>
<dbReference type="InterPro" id="IPR014710">
    <property type="entry name" value="RmlC-like_jellyroll"/>
</dbReference>
<proteinExistence type="inferred from homology"/>
<keyword evidence="4" id="KW-0560">Oxidoreductase</keyword>
<comment type="similarity">
    <text evidence="1">Belongs to the cysteine dioxygenase family.</text>
</comment>
<sequence length="216" mass="23273">MTALVDHPTPVTTPAGPATTPAGPFTRPRSRRPDRRRWQDGPTPASLADLVALTREVAAEVAVDGRAGRHDVTVDPVHRWSRRLHADEHLDVWLISWTTDQAAELHDHGGSLGALTVVRGALTEWRWSPGSEDDGTCAAEEIAARGPGLRRRVVDPGRSVAFGLGHVHDVSNRAVETAVSVHAYSPPLSAMSYYAVEGGVLRRTRSELVAPGESPE</sequence>
<keyword evidence="5" id="KW-0408">Iron</keyword>
<dbReference type="GO" id="GO:0051213">
    <property type="term" value="F:dioxygenase activity"/>
    <property type="evidence" value="ECO:0007669"/>
    <property type="project" value="UniProtKB-KW"/>
</dbReference>
<name>A0ABP9F2E2_9PSEU</name>
<protein>
    <submittedName>
        <fullName evidence="7">Cysteine dioxygenase family protein</fullName>
    </submittedName>
</protein>
<evidence type="ECO:0000256" key="4">
    <source>
        <dbReference type="ARBA" id="ARBA00023002"/>
    </source>
</evidence>
<feature type="compositionally biased region" description="Low complexity" evidence="6">
    <location>
        <begin position="8"/>
        <end position="27"/>
    </location>
</feature>
<evidence type="ECO:0000256" key="2">
    <source>
        <dbReference type="ARBA" id="ARBA00022723"/>
    </source>
</evidence>
<dbReference type="CDD" id="cd10548">
    <property type="entry name" value="cupin_CDO"/>
    <property type="match status" value="1"/>
</dbReference>
<keyword evidence="2" id="KW-0479">Metal-binding</keyword>
<dbReference type="SUPFAM" id="SSF51182">
    <property type="entry name" value="RmlC-like cupins"/>
    <property type="match status" value="1"/>
</dbReference>
<gene>
    <name evidence="7" type="ORF">GCM10023203_52330</name>
</gene>
<evidence type="ECO:0000256" key="6">
    <source>
        <dbReference type="SAM" id="MobiDB-lite"/>
    </source>
</evidence>
<dbReference type="Pfam" id="PF05995">
    <property type="entry name" value="CDO_I"/>
    <property type="match status" value="1"/>
</dbReference>
<reference evidence="8" key="1">
    <citation type="journal article" date="2019" name="Int. J. Syst. Evol. Microbiol.">
        <title>The Global Catalogue of Microorganisms (GCM) 10K type strain sequencing project: providing services to taxonomists for standard genome sequencing and annotation.</title>
        <authorList>
            <consortium name="The Broad Institute Genomics Platform"/>
            <consortium name="The Broad Institute Genome Sequencing Center for Infectious Disease"/>
            <person name="Wu L."/>
            <person name="Ma J."/>
        </authorList>
    </citation>
    <scope>NUCLEOTIDE SEQUENCE [LARGE SCALE GENOMIC DNA]</scope>
    <source>
        <strain evidence="8">JCM 17983</strain>
    </source>
</reference>
<dbReference type="Proteomes" id="UP001500457">
    <property type="component" value="Unassembled WGS sequence"/>
</dbReference>
<dbReference type="InterPro" id="IPR010300">
    <property type="entry name" value="CDO_1"/>
</dbReference>
<evidence type="ECO:0000256" key="3">
    <source>
        <dbReference type="ARBA" id="ARBA00022964"/>
    </source>
</evidence>
<dbReference type="Gene3D" id="2.60.120.10">
    <property type="entry name" value="Jelly Rolls"/>
    <property type="match status" value="1"/>
</dbReference>
<organism evidence="7 8">
    <name type="scientific">Actinomycetospora straminea</name>
    <dbReference type="NCBI Taxonomy" id="663607"/>
    <lineage>
        <taxon>Bacteria</taxon>
        <taxon>Bacillati</taxon>
        <taxon>Actinomycetota</taxon>
        <taxon>Actinomycetes</taxon>
        <taxon>Pseudonocardiales</taxon>
        <taxon>Pseudonocardiaceae</taxon>
        <taxon>Actinomycetospora</taxon>
    </lineage>
</organism>
<dbReference type="PANTHER" id="PTHR12918:SF1">
    <property type="entry name" value="CYSTEINE DIOXYGENASE TYPE 1"/>
    <property type="match status" value="1"/>
</dbReference>
<evidence type="ECO:0000313" key="8">
    <source>
        <dbReference type="Proteomes" id="UP001500457"/>
    </source>
</evidence>
<dbReference type="InterPro" id="IPR011051">
    <property type="entry name" value="RmlC_Cupin_sf"/>
</dbReference>
<evidence type="ECO:0000256" key="5">
    <source>
        <dbReference type="ARBA" id="ARBA00023004"/>
    </source>
</evidence>
<keyword evidence="8" id="KW-1185">Reference proteome</keyword>
<evidence type="ECO:0000313" key="7">
    <source>
        <dbReference type="EMBL" id="GAA4892018.1"/>
    </source>
</evidence>
<dbReference type="PANTHER" id="PTHR12918">
    <property type="entry name" value="CYSTEINE DIOXYGENASE"/>
    <property type="match status" value="1"/>
</dbReference>
<dbReference type="RefSeq" id="WP_274233242.1">
    <property type="nucleotide sequence ID" value="NZ_BAABHQ010000021.1"/>
</dbReference>
<accession>A0ABP9F2E2</accession>
<evidence type="ECO:0000256" key="1">
    <source>
        <dbReference type="ARBA" id="ARBA00006622"/>
    </source>
</evidence>
<keyword evidence="3 7" id="KW-0223">Dioxygenase</keyword>
<feature type="region of interest" description="Disordered" evidence="6">
    <location>
        <begin position="1"/>
        <end position="45"/>
    </location>
</feature>
<comment type="caution">
    <text evidence="7">The sequence shown here is derived from an EMBL/GenBank/DDBJ whole genome shotgun (WGS) entry which is preliminary data.</text>
</comment>